<dbReference type="Pfam" id="PF14111">
    <property type="entry name" value="DUF4283"/>
    <property type="match status" value="1"/>
</dbReference>
<keyword evidence="5" id="KW-1185">Reference proteome</keyword>
<dbReference type="InterPro" id="IPR025558">
    <property type="entry name" value="DUF4283"/>
</dbReference>
<organism evidence="4 5">
    <name type="scientific">Arabidopsis thaliana x Arabidopsis arenosa</name>
    <dbReference type="NCBI Taxonomy" id="1240361"/>
    <lineage>
        <taxon>Eukaryota</taxon>
        <taxon>Viridiplantae</taxon>
        <taxon>Streptophyta</taxon>
        <taxon>Embryophyta</taxon>
        <taxon>Tracheophyta</taxon>
        <taxon>Spermatophyta</taxon>
        <taxon>Magnoliopsida</taxon>
        <taxon>eudicotyledons</taxon>
        <taxon>Gunneridae</taxon>
        <taxon>Pentapetalae</taxon>
        <taxon>rosids</taxon>
        <taxon>malvids</taxon>
        <taxon>Brassicales</taxon>
        <taxon>Brassicaceae</taxon>
        <taxon>Camelineae</taxon>
        <taxon>Arabidopsis</taxon>
    </lineage>
</organism>
<dbReference type="PANTHER" id="PTHR33116">
    <property type="entry name" value="REVERSE TRANSCRIPTASE ZINC-BINDING DOMAIN-CONTAINING PROTEIN-RELATED-RELATED"/>
    <property type="match status" value="1"/>
</dbReference>
<dbReference type="Proteomes" id="UP000694240">
    <property type="component" value="Chromosome 10"/>
</dbReference>
<keyword evidence="4" id="KW-0540">Nuclease</keyword>
<comment type="caution">
    <text evidence="4">The sequence shown here is derived from an EMBL/GenBank/DDBJ whole genome shotgun (WGS) entry which is preliminary data.</text>
</comment>
<feature type="compositionally biased region" description="Basic and acidic residues" evidence="1">
    <location>
        <begin position="1"/>
        <end position="11"/>
    </location>
</feature>
<dbReference type="GO" id="GO:0004523">
    <property type="term" value="F:RNA-DNA hybrid ribonuclease activity"/>
    <property type="evidence" value="ECO:0007669"/>
    <property type="project" value="InterPro"/>
</dbReference>
<evidence type="ECO:0000313" key="5">
    <source>
        <dbReference type="Proteomes" id="UP000694240"/>
    </source>
</evidence>
<protein>
    <submittedName>
        <fullName evidence="4">Endonuclease/exonuclease/phosphatase</fullName>
    </submittedName>
</protein>
<evidence type="ECO:0000259" key="2">
    <source>
        <dbReference type="PROSITE" id="PS50878"/>
    </source>
</evidence>
<dbReference type="CDD" id="cd06222">
    <property type="entry name" value="RNase_H_like"/>
    <property type="match status" value="1"/>
</dbReference>
<dbReference type="InterPro" id="IPR044730">
    <property type="entry name" value="RNase_H-like_dom_plant"/>
</dbReference>
<keyword evidence="4" id="KW-0378">Hydrolase</keyword>
<dbReference type="PROSITE" id="PS50879">
    <property type="entry name" value="RNASE_H_1"/>
    <property type="match status" value="1"/>
</dbReference>
<feature type="region of interest" description="Disordered" evidence="1">
    <location>
        <begin position="1"/>
        <end position="51"/>
    </location>
</feature>
<name>A0A8T1ZL18_9BRAS</name>
<dbReference type="InterPro" id="IPR000477">
    <property type="entry name" value="RT_dom"/>
</dbReference>
<accession>A0A8T1ZL18</accession>
<evidence type="ECO:0000259" key="3">
    <source>
        <dbReference type="PROSITE" id="PS50879"/>
    </source>
</evidence>
<dbReference type="PROSITE" id="PS50878">
    <property type="entry name" value="RT_POL"/>
    <property type="match status" value="1"/>
</dbReference>
<dbReference type="InterPro" id="IPR005135">
    <property type="entry name" value="Endo/exonuclease/phosphatase"/>
</dbReference>
<feature type="region of interest" description="Disordered" evidence="1">
    <location>
        <begin position="284"/>
        <end position="333"/>
    </location>
</feature>
<feature type="compositionally biased region" description="Basic and acidic residues" evidence="1">
    <location>
        <begin position="293"/>
        <end position="306"/>
    </location>
</feature>
<dbReference type="Pfam" id="PF00078">
    <property type="entry name" value="RVT_1"/>
    <property type="match status" value="1"/>
</dbReference>
<dbReference type="Pfam" id="PF13966">
    <property type="entry name" value="zf-RVT"/>
    <property type="match status" value="1"/>
</dbReference>
<dbReference type="Pfam" id="PF03372">
    <property type="entry name" value="Exo_endo_phos"/>
    <property type="match status" value="1"/>
</dbReference>
<dbReference type="Pfam" id="PF13456">
    <property type="entry name" value="RVT_3"/>
    <property type="match status" value="1"/>
</dbReference>
<dbReference type="GO" id="GO:0003676">
    <property type="term" value="F:nucleic acid binding"/>
    <property type="evidence" value="ECO:0007669"/>
    <property type="project" value="InterPro"/>
</dbReference>
<evidence type="ECO:0000256" key="1">
    <source>
        <dbReference type="SAM" id="MobiDB-lite"/>
    </source>
</evidence>
<feature type="domain" description="Reverse transcriptase" evidence="2">
    <location>
        <begin position="955"/>
        <end position="1236"/>
    </location>
</feature>
<evidence type="ECO:0000313" key="4">
    <source>
        <dbReference type="EMBL" id="KAG7558911.1"/>
    </source>
</evidence>
<reference evidence="4 5" key="1">
    <citation type="submission" date="2020-12" db="EMBL/GenBank/DDBJ databases">
        <title>Concerted genomic and epigenomic changes stabilize Arabidopsis allopolyploids.</title>
        <authorList>
            <person name="Chen Z."/>
        </authorList>
    </citation>
    <scope>NUCLEOTIDE SEQUENCE [LARGE SCALE GENOMIC DNA]</scope>
    <source>
        <strain evidence="4">Allo738</strain>
        <tissue evidence="4">Leaf</tissue>
    </source>
</reference>
<proteinExistence type="predicted"/>
<dbReference type="CDD" id="cd01650">
    <property type="entry name" value="RT_nLTR_like"/>
    <property type="match status" value="1"/>
</dbReference>
<gene>
    <name evidence="4" type="ORF">ISN45_Aa05g005230</name>
</gene>
<dbReference type="InterPro" id="IPR002156">
    <property type="entry name" value="RNaseH_domain"/>
</dbReference>
<keyword evidence="4" id="KW-0255">Endonuclease</keyword>
<dbReference type="EMBL" id="JAEFBK010000010">
    <property type="protein sequence ID" value="KAG7558911.1"/>
    <property type="molecule type" value="Genomic_DNA"/>
</dbReference>
<dbReference type="PANTHER" id="PTHR33116:SF70">
    <property type="entry name" value="NON-LTR RETROELEMENT REVERSE TRANSCRIPTASE-LIKE PROTEIN"/>
    <property type="match status" value="1"/>
</dbReference>
<dbReference type="InterPro" id="IPR026960">
    <property type="entry name" value="RVT-Znf"/>
</dbReference>
<sequence>MSGGDESRVTSDQDATMTDIGEKGRPPGDPPDGMGSWVTKVTGTNVGGRPVPETLLTEEFVSARLNVSFPNGEDGEPVISIGEEVLEAMNGLWKQCMIVKVLGRNIPIAVLSRKLREMWRPRGAMTVMDLPRQFFMVRFEEEDEYLSALTGGPWKAFGSYLMVQAWSPGFEPMRDDIVTTPVWVRLSNIPVNFYHKTILMGIAKGLGKPLRVDATTLNFERARFARVCVEVNLGKPLKGSVMINGERYYVAYEGLTNICSHCGIYGHLVHNCPVRAPVQGVLPEPQNVTEKQNVPEKQSEPVKENDGFTVVRRSGRKSGPPRAGAGVGGSGEELERNLREIPRIAETGNIMLSNSFGRLQEDLMPPKSREVIIPMEENKENENIVGIQNNGKQILSANKGIFEGEGVSKAKHGGTKGSRDKQAGHYKAISTNGPKANFKQSRPTRGLVFGPSSNEIVLSNSGKRLRLERTDVGRAGGIFTTESSVSKSLEGSIQSSGNISNPAQAVMMMNLLLWNCRGANKPNFRRSIRYMLKKFNTDILALFETHAGGDKAGKICRGLGFENCYRVDAVGQSGGLWLLWRSGIGEVTIMESSDQFIYAKVGEGTEVVHVVVVYAAPTVSRRSGLWEKLKEVIQDIEEPLIVGGDFNTIIRLDERTGGNGRLSLDSLAFGEWVNELSLIDMGFKGKKFTWRRGRIESNYIAKRLDRVLCNAHTRLKWQEALVTHLPFLSSDHVPLYVQLSPAPYGNPQRRPFRFEAAWLLHDGFKEMLNLSWNNQLSTPLALAGLREKLKRWNREVFGDVQKKKEKLIDEIKGIQDILDVNQTDELLNKEAMLIKEFDLVLEQEEVLWFQKSREKWIALGERNTSFFHTSTIIRRRRNRIESLKGDDNRWISDPTELENLATSYYKRLYSLDDVEQVVETLPREGFEMLTREELKDLGKPFTSLEVDVSIKGMGKYKAPGQLPEGMNDALVVLIPKVGKPEKMTQFRPISLCNVLFKTITKAMMLRMKKVMPKLIGPAQSSFIPGRLSADNIVLVQEAVHSMRRKKGRKGWMLLKLDLEKAYDRIRWDFLEDTLRAAGFSTAWVHWIMTCVTGPSMNLLWNGEKSDSFQPLRGLRQGDPLSPYLFVLCLERLCHLIDRSVMSKEWKPISLSRGGPKLSHICFADDLILFAEASVKQIRVIRKVLERFCVASGQKVSLEKSKIFFSNNVSRDMERVISAESGIKSTRDLGKYLGMPVLQKRINKETFGEILEKVSSRLSGWKGRCLSFAGRLTLTKAVLASIPVHTMSTISLPKSTLESLDKVSRSFLWGSTNEQKKQHLLSWKKVCRPKREGGLGIRAAQYMNKALLAKLGWRLLNDHKSLWARVLRCKYRVKDTHDLTWMVTKSHWSSTWRSVGLGLREVVVPGIRWVIGDGKEINFWTDKWFSSISLMESVRGSLPAGSERTKVCELWRDGTGWLMNQIEPYVSEQCVMQLRSVFLDNITGAKDRISWGGESDGEFSVSSAYALLTQDHTPRQNLDGLFRKVWRVIAPERVRVFLWLGIHQVLMTNKERQRRHLSVTAICQVCKGAEESIIHILRDCPAMEGIWIRLVPPGKRREFFAQSLLEWLYTNLSCDTKMGESTWSTLFSMSVWWAWKWRCGNVFGVQGQCRDRVKFLKDLSQEVGLAHTKAAAQQRPSGPRVERQIAWKKPREGWLKLNTDGASRGNPGLATAGGVLRDEAGEWCKGFALNIGICSAPLAELWGVYYGLYIAWERRVSRLEIEVDSEMVVGFLKTGISETHPLSFLVRLCHGFISRDWIVRISHVYREANRLADELANYAFSLPLGFHSFDSPPDSVGVVLLEDTGGTAFPRRVRL</sequence>
<feature type="domain" description="RNase H type-1" evidence="3">
    <location>
        <begin position="1690"/>
        <end position="1820"/>
    </location>
</feature>